<dbReference type="EMBL" id="MGFE01000020">
    <property type="protein sequence ID" value="OGL98425.1"/>
    <property type="molecule type" value="Genomic_DNA"/>
</dbReference>
<evidence type="ECO:0000313" key="6">
    <source>
        <dbReference type="Proteomes" id="UP000176501"/>
    </source>
</evidence>
<organism evidence="5 6">
    <name type="scientific">Candidatus Uhrbacteria bacterium RIFOXYB2_FULL_57_15</name>
    <dbReference type="NCBI Taxonomy" id="1802422"/>
    <lineage>
        <taxon>Bacteria</taxon>
        <taxon>Candidatus Uhriibacteriota</taxon>
    </lineage>
</organism>
<dbReference type="Gene3D" id="3.30.450.330">
    <property type="match status" value="1"/>
</dbReference>
<dbReference type="Pfam" id="PF00905">
    <property type="entry name" value="Transpeptidase"/>
    <property type="match status" value="1"/>
</dbReference>
<dbReference type="Gene3D" id="3.40.710.10">
    <property type="entry name" value="DD-peptidase/beta-lactamase superfamily"/>
    <property type="match status" value="1"/>
</dbReference>
<name>A0A1F7W6H3_9BACT</name>
<evidence type="ECO:0000256" key="2">
    <source>
        <dbReference type="ARBA" id="ARBA00023136"/>
    </source>
</evidence>
<dbReference type="GO" id="GO:0008658">
    <property type="term" value="F:penicillin binding"/>
    <property type="evidence" value="ECO:0007669"/>
    <property type="project" value="InterPro"/>
</dbReference>
<dbReference type="InterPro" id="IPR005311">
    <property type="entry name" value="PBP_dimer"/>
</dbReference>
<dbReference type="InterPro" id="IPR036138">
    <property type="entry name" value="PBP_dimer_sf"/>
</dbReference>
<evidence type="ECO:0000313" key="5">
    <source>
        <dbReference type="EMBL" id="OGL98425.1"/>
    </source>
</evidence>
<dbReference type="InterPro" id="IPR001460">
    <property type="entry name" value="PCN-bd_Tpept"/>
</dbReference>
<feature type="domain" description="Penicillin-binding protein dimerisation" evidence="4">
    <location>
        <begin position="46"/>
        <end position="201"/>
    </location>
</feature>
<dbReference type="AlphaFoldDB" id="A0A1F7W6H3"/>
<comment type="subcellular location">
    <subcellularLocation>
        <location evidence="1">Membrane</location>
    </subcellularLocation>
</comment>
<gene>
    <name evidence="5" type="ORF">A2304_01895</name>
</gene>
<dbReference type="Pfam" id="PF03717">
    <property type="entry name" value="PBP_dimer"/>
    <property type="match status" value="1"/>
</dbReference>
<comment type="caution">
    <text evidence="5">The sequence shown here is derived from an EMBL/GenBank/DDBJ whole genome shotgun (WGS) entry which is preliminary data.</text>
</comment>
<proteinExistence type="predicted"/>
<dbReference type="PANTHER" id="PTHR30627">
    <property type="entry name" value="PEPTIDOGLYCAN D,D-TRANSPEPTIDASE"/>
    <property type="match status" value="1"/>
</dbReference>
<dbReference type="InterPro" id="IPR050515">
    <property type="entry name" value="Beta-lactam/transpept"/>
</dbReference>
<protein>
    <recommendedName>
        <fullName evidence="7">Penicillin-binding protein transpeptidase domain-containing protein</fullName>
    </recommendedName>
</protein>
<dbReference type="Gene3D" id="3.90.1310.10">
    <property type="entry name" value="Penicillin-binding protein 2a (Domain 2)"/>
    <property type="match status" value="1"/>
</dbReference>
<dbReference type="SUPFAM" id="SSF56601">
    <property type="entry name" value="beta-lactamase/transpeptidase-like"/>
    <property type="match status" value="1"/>
</dbReference>
<reference evidence="5 6" key="1">
    <citation type="journal article" date="2016" name="Nat. Commun.">
        <title>Thousands of microbial genomes shed light on interconnected biogeochemical processes in an aquifer system.</title>
        <authorList>
            <person name="Anantharaman K."/>
            <person name="Brown C.T."/>
            <person name="Hug L.A."/>
            <person name="Sharon I."/>
            <person name="Castelle C.J."/>
            <person name="Probst A.J."/>
            <person name="Thomas B.C."/>
            <person name="Singh A."/>
            <person name="Wilkins M.J."/>
            <person name="Karaoz U."/>
            <person name="Brodie E.L."/>
            <person name="Williams K.H."/>
            <person name="Hubbard S.S."/>
            <person name="Banfield J.F."/>
        </authorList>
    </citation>
    <scope>NUCLEOTIDE SEQUENCE [LARGE SCALE GENOMIC DNA]</scope>
</reference>
<keyword evidence="2" id="KW-0472">Membrane</keyword>
<evidence type="ECO:0008006" key="7">
    <source>
        <dbReference type="Google" id="ProtNLM"/>
    </source>
</evidence>
<dbReference type="PANTHER" id="PTHR30627:SF1">
    <property type="entry name" value="PEPTIDOGLYCAN D,D-TRANSPEPTIDASE FTSI"/>
    <property type="match status" value="1"/>
</dbReference>
<dbReference type="SUPFAM" id="SSF56519">
    <property type="entry name" value="Penicillin binding protein dimerisation domain"/>
    <property type="match status" value="1"/>
</dbReference>
<evidence type="ECO:0000259" key="4">
    <source>
        <dbReference type="Pfam" id="PF03717"/>
    </source>
</evidence>
<evidence type="ECO:0000256" key="1">
    <source>
        <dbReference type="ARBA" id="ARBA00004370"/>
    </source>
</evidence>
<accession>A0A1F7W6H3</accession>
<dbReference type="GO" id="GO:0005886">
    <property type="term" value="C:plasma membrane"/>
    <property type="evidence" value="ECO:0007669"/>
    <property type="project" value="TreeGrafter"/>
</dbReference>
<dbReference type="Proteomes" id="UP000176501">
    <property type="component" value="Unassembled WGS sequence"/>
</dbReference>
<sequence length="570" mass="61625">MKAFRFGMVAFASVISLKLFVLQVLDHATYKALASGQHEIFKELFPSRGDILIHDLKDDVLLPVATVQQVAFVYADPRKIEDADRTAKALGKLFQFDDEKIDALEERLKDREDPYEPIQRNVKDEALDQLIALELPGVFYLREEGRLYPELGLGGHVVGFVGSGQDGALSGKYGVEGYFNEELTGTPGFLRSERDIAGRLIALGDRSIEPAVDGSDVVLTLDRTIQYYACTKLHDAVAKHGADGGSVVVLEPQTGKVLAMCGAPDFEPGAYHEVDSINTFNNPTIFSSYEPGSIFKTITIAAALDTGAITPTTTFEDVGYVMVDGWPKPIGNAEGKVYGVADMTKALEESINTGMVFAMRQTGMDTFVEYVKNFGFGVRTGIELETEAAADISALDFGQEVYAATTSFGQGITVTPLQMAAAYAAIANDGVLMRPYVVEDVVHPDGSRESRLPQEVRRVIQAKTARLLGAMLVSVVENGHGKKAGVPGYYIGGKTGTAQVADGSGYSSSKTIGSFAGFGPVSSPKFAMVVRIDNPRDVQWAESTAAPLFGDIAQFLLQYFEVPPERPFND</sequence>
<dbReference type="InterPro" id="IPR012338">
    <property type="entry name" value="Beta-lactam/transpept-like"/>
</dbReference>
<dbReference type="GO" id="GO:0071555">
    <property type="term" value="P:cell wall organization"/>
    <property type="evidence" value="ECO:0007669"/>
    <property type="project" value="TreeGrafter"/>
</dbReference>
<evidence type="ECO:0000259" key="3">
    <source>
        <dbReference type="Pfam" id="PF00905"/>
    </source>
</evidence>
<feature type="domain" description="Penicillin-binding protein transpeptidase" evidence="3">
    <location>
        <begin position="245"/>
        <end position="553"/>
    </location>
</feature>